<accession>A0AAF0TUI6</accession>
<keyword evidence="4" id="KW-1185">Reference proteome</keyword>
<evidence type="ECO:0000256" key="1">
    <source>
        <dbReference type="SAM" id="MobiDB-lite"/>
    </source>
</evidence>
<dbReference type="AlphaFoldDB" id="A0AAF0TUI6"/>
<dbReference type="EMBL" id="CP133617">
    <property type="protein sequence ID" value="WMV32754.1"/>
    <property type="molecule type" value="Genomic_DNA"/>
</dbReference>
<evidence type="ECO:0008006" key="5">
    <source>
        <dbReference type="Google" id="ProtNLM"/>
    </source>
</evidence>
<name>A0AAF0TUI6_SOLVR</name>
<protein>
    <recommendedName>
        <fullName evidence="5">Gag-pol polyprotein</fullName>
    </recommendedName>
</protein>
<organism evidence="2 4">
    <name type="scientific">Solanum verrucosum</name>
    <dbReference type="NCBI Taxonomy" id="315347"/>
    <lineage>
        <taxon>Eukaryota</taxon>
        <taxon>Viridiplantae</taxon>
        <taxon>Streptophyta</taxon>
        <taxon>Embryophyta</taxon>
        <taxon>Tracheophyta</taxon>
        <taxon>Spermatophyta</taxon>
        <taxon>Magnoliopsida</taxon>
        <taxon>eudicotyledons</taxon>
        <taxon>Gunneridae</taxon>
        <taxon>Pentapetalae</taxon>
        <taxon>asterids</taxon>
        <taxon>lamiids</taxon>
        <taxon>Solanales</taxon>
        <taxon>Solanaceae</taxon>
        <taxon>Solanoideae</taxon>
        <taxon>Solaneae</taxon>
        <taxon>Solanum</taxon>
    </lineage>
</organism>
<evidence type="ECO:0000313" key="2">
    <source>
        <dbReference type="EMBL" id="WMV32754.1"/>
    </source>
</evidence>
<dbReference type="Proteomes" id="UP001234989">
    <property type="component" value="Chromosome 6"/>
</dbReference>
<sequence length="103" mass="11652">MDTTRANARRMEEENMNEGVPLQGPQEPQVPQTPIDAGAMTNVEIRSALQILTQAMTTQVNRDTRTHVNPNVCTTASRIRDFTRMNPPMFYGSKVEEDPSRVY</sequence>
<evidence type="ECO:0000313" key="3">
    <source>
        <dbReference type="EMBL" id="WMV32755.1"/>
    </source>
</evidence>
<feature type="region of interest" description="Disordered" evidence="1">
    <location>
        <begin position="1"/>
        <end position="34"/>
    </location>
</feature>
<evidence type="ECO:0000313" key="4">
    <source>
        <dbReference type="Proteomes" id="UP001234989"/>
    </source>
</evidence>
<dbReference type="EMBL" id="CP133617">
    <property type="protein sequence ID" value="WMV32755.1"/>
    <property type="molecule type" value="Genomic_DNA"/>
</dbReference>
<reference evidence="2" key="1">
    <citation type="submission" date="2023-08" db="EMBL/GenBank/DDBJ databases">
        <title>A de novo genome assembly of Solanum verrucosum Schlechtendal, a Mexican diploid species geographically isolated from the other diploid A-genome species in potato relatives.</title>
        <authorList>
            <person name="Hosaka K."/>
        </authorList>
    </citation>
    <scope>NUCLEOTIDE SEQUENCE</scope>
    <source>
        <tissue evidence="2">Young leaves</tissue>
    </source>
</reference>
<gene>
    <name evidence="2" type="ORF">MTR67_026139</name>
    <name evidence="3" type="ORF">MTR67_026140</name>
</gene>
<proteinExistence type="predicted"/>